<feature type="domain" description="DUF4367" evidence="2">
    <location>
        <begin position="210"/>
        <end position="323"/>
    </location>
</feature>
<dbReference type="AlphaFoldDB" id="A0A0C1TVP6"/>
<protein>
    <recommendedName>
        <fullName evidence="2">DUF4367 domain-containing protein</fullName>
    </recommendedName>
</protein>
<dbReference type="OrthoDB" id="2544256at2"/>
<name>A0A0C1TVP6_9CLOT</name>
<proteinExistence type="predicted"/>
<evidence type="ECO:0000313" key="4">
    <source>
        <dbReference type="Proteomes" id="UP000031366"/>
    </source>
</evidence>
<dbReference type="InterPro" id="IPR025377">
    <property type="entry name" value="DUF4367"/>
</dbReference>
<sequence>MSKKSIEDKFSIEIDAYFNGIEKNNKSDFEEYNELLELGKILADKDFSKESNKEAVFKKSLENINQYKGENIIMKSKRNKLYKRLAGVGIACIVTIALSQTSFAQNFVEKIIKSISLEHVKFVEEEDHKLEVESMTVPEKLKGKLFDKDGNLIEIFTKEMKKFYTADGEEIDDFDMRTGKIITVSQAKEKILEVKDTNELNKYTCFNVILPSYLPEGYKFDRAEFFKGKAGDVKDSKYITIYFTNKKTGKNIYMQQRFACEETRTVSNGSNIEKIKINGVDAISSDGVRSNSKSIDWEANGVIYGITSKGIARDELIKLAESIK</sequence>
<keyword evidence="1" id="KW-1133">Transmembrane helix</keyword>
<keyword evidence="4" id="KW-1185">Reference proteome</keyword>
<keyword evidence="1" id="KW-0812">Transmembrane</keyword>
<evidence type="ECO:0000259" key="2">
    <source>
        <dbReference type="Pfam" id="PF14285"/>
    </source>
</evidence>
<dbReference type="InterPro" id="IPR052944">
    <property type="entry name" value="Sporulation_related"/>
</dbReference>
<evidence type="ECO:0000256" key="1">
    <source>
        <dbReference type="SAM" id="Phobius"/>
    </source>
</evidence>
<dbReference type="STRING" id="29341.RSJ17_04165"/>
<dbReference type="Pfam" id="PF14285">
    <property type="entry name" value="DUF4367"/>
    <property type="match status" value="1"/>
</dbReference>
<keyword evidence="1" id="KW-0472">Membrane</keyword>
<dbReference type="PANTHER" id="PTHR37507:SF2">
    <property type="entry name" value="SPORULATION PROTEIN YDCC"/>
    <property type="match status" value="1"/>
</dbReference>
<feature type="transmembrane region" description="Helical" evidence="1">
    <location>
        <begin position="85"/>
        <end position="103"/>
    </location>
</feature>
<reference evidence="3 4" key="1">
    <citation type="journal article" date="2015" name="Infect. Genet. Evol.">
        <title>Genomic sequences of six botulinum neurotoxin-producing strains representing three clostridial species illustrate the mobility and diversity of botulinum neurotoxin genes.</title>
        <authorList>
            <person name="Smith T.J."/>
            <person name="Hill K.K."/>
            <person name="Xie G."/>
            <person name="Foley B.T."/>
            <person name="Williamson C.H."/>
            <person name="Foster J.T."/>
            <person name="Johnson S.L."/>
            <person name="Chertkov O."/>
            <person name="Teshima H."/>
            <person name="Gibbons H.S."/>
            <person name="Johnsky L.A."/>
            <person name="Karavis M.A."/>
            <person name="Smith L.A."/>
        </authorList>
    </citation>
    <scope>NUCLEOTIDE SEQUENCE [LARGE SCALE GENOMIC DNA]</scope>
    <source>
        <strain evidence="3 4">CDC 2741</strain>
    </source>
</reference>
<comment type="caution">
    <text evidence="3">The sequence shown here is derived from an EMBL/GenBank/DDBJ whole genome shotgun (WGS) entry which is preliminary data.</text>
</comment>
<dbReference type="PANTHER" id="PTHR37507">
    <property type="entry name" value="SPORULATION PROTEIN YDCC"/>
    <property type="match status" value="1"/>
</dbReference>
<organism evidence="3 4">
    <name type="scientific">Clostridium argentinense CDC 2741</name>
    <dbReference type="NCBI Taxonomy" id="1418104"/>
    <lineage>
        <taxon>Bacteria</taxon>
        <taxon>Bacillati</taxon>
        <taxon>Bacillota</taxon>
        <taxon>Clostridia</taxon>
        <taxon>Eubacteriales</taxon>
        <taxon>Clostridiaceae</taxon>
        <taxon>Clostridium</taxon>
    </lineage>
</organism>
<dbReference type="RefSeq" id="WP_039636013.1">
    <property type="nucleotide sequence ID" value="NZ_AYSO01000020.1"/>
</dbReference>
<evidence type="ECO:0000313" key="3">
    <source>
        <dbReference type="EMBL" id="KIE44809.1"/>
    </source>
</evidence>
<dbReference type="Proteomes" id="UP000031366">
    <property type="component" value="Unassembled WGS sequence"/>
</dbReference>
<accession>A0A0C1TVP6</accession>
<dbReference type="EMBL" id="AYSO01000020">
    <property type="protein sequence ID" value="KIE44809.1"/>
    <property type="molecule type" value="Genomic_DNA"/>
</dbReference>
<gene>
    <name evidence="3" type="ORF">U732_271</name>
</gene>